<dbReference type="GO" id="GO:0005687">
    <property type="term" value="C:U4 snRNP"/>
    <property type="evidence" value="ECO:0007669"/>
    <property type="project" value="TreeGrafter"/>
</dbReference>
<accession>A0A0H5BYY4</accession>
<evidence type="ECO:0000313" key="11">
    <source>
        <dbReference type="EMBL" id="CEP20407.1"/>
    </source>
</evidence>
<comment type="subcellular location">
    <subcellularLocation>
        <location evidence="1">Nucleus</location>
    </subcellularLocation>
</comment>
<comment type="similarity">
    <text evidence="2">Belongs to the PRP31 family.</text>
</comment>
<dbReference type="InterPro" id="IPR042239">
    <property type="entry name" value="Nop_C"/>
</dbReference>
<feature type="domain" description="Nop" evidence="10">
    <location>
        <begin position="193"/>
        <end position="310"/>
    </location>
</feature>
<dbReference type="GO" id="GO:0000244">
    <property type="term" value="P:spliceosomal tri-snRNP complex assembly"/>
    <property type="evidence" value="ECO:0007669"/>
    <property type="project" value="InterPro"/>
</dbReference>
<keyword evidence="6" id="KW-0508">mRNA splicing</keyword>
<evidence type="ECO:0000256" key="9">
    <source>
        <dbReference type="SAM" id="MobiDB-lite"/>
    </source>
</evidence>
<keyword evidence="4" id="KW-0747">Spliceosome</keyword>
<evidence type="ECO:0000256" key="7">
    <source>
        <dbReference type="ARBA" id="ARBA00023242"/>
    </source>
</evidence>
<dbReference type="GO" id="GO:0071011">
    <property type="term" value="C:precatalytic spliceosome"/>
    <property type="evidence" value="ECO:0007669"/>
    <property type="project" value="TreeGrafter"/>
</dbReference>
<dbReference type="Pfam" id="PF09785">
    <property type="entry name" value="Prp31_C"/>
    <property type="match status" value="1"/>
</dbReference>
<evidence type="ECO:0000256" key="8">
    <source>
        <dbReference type="ARBA" id="ARBA00023274"/>
    </source>
</evidence>
<dbReference type="GO" id="GO:0046540">
    <property type="term" value="C:U4/U6 x U5 tri-snRNP complex"/>
    <property type="evidence" value="ECO:0007669"/>
    <property type="project" value="InterPro"/>
</dbReference>
<dbReference type="InterPro" id="IPR027105">
    <property type="entry name" value="Prp31"/>
</dbReference>
<name>A0A0H5BYY4_CYBJN</name>
<evidence type="ECO:0000256" key="5">
    <source>
        <dbReference type="ARBA" id="ARBA00022884"/>
    </source>
</evidence>
<protein>
    <recommendedName>
        <fullName evidence="10">Nop domain-containing protein</fullName>
    </recommendedName>
</protein>
<evidence type="ECO:0000256" key="6">
    <source>
        <dbReference type="ARBA" id="ARBA00023187"/>
    </source>
</evidence>
<keyword evidence="7" id="KW-0539">Nucleus</keyword>
<reference evidence="12" key="1">
    <citation type="journal article" date="2015" name="J. Biotechnol.">
        <title>The structure of the Cyberlindnera jadinii genome and its relation to Candida utilis analyzed by the occurrence of single nucleotide polymorphisms.</title>
        <authorList>
            <person name="Rupp O."/>
            <person name="Brinkrolf K."/>
            <person name="Buerth C."/>
            <person name="Kunigo M."/>
            <person name="Schneider J."/>
            <person name="Jaenicke S."/>
            <person name="Goesmann A."/>
            <person name="Puehler A."/>
            <person name="Jaeger K.-E."/>
            <person name="Ernst J.F."/>
        </authorList>
    </citation>
    <scope>NUCLEOTIDE SEQUENCE [LARGE SCALE GENOMIC DNA]</scope>
    <source>
        <strain evidence="12">ATCC 18201 / CBS 1600 / BCRC 20928 / JCM 3617 / NBRC 0987 / NRRL Y-1542</strain>
    </source>
</reference>
<dbReference type="PROSITE" id="PS51358">
    <property type="entry name" value="NOP"/>
    <property type="match status" value="1"/>
</dbReference>
<evidence type="ECO:0000256" key="1">
    <source>
        <dbReference type="ARBA" id="ARBA00004123"/>
    </source>
</evidence>
<dbReference type="FunFam" id="1.10.246.90:FF:000002">
    <property type="entry name" value="U4/U6 small nuclear ribonucleoprotein Prp31"/>
    <property type="match status" value="1"/>
</dbReference>
<evidence type="ECO:0000313" key="12">
    <source>
        <dbReference type="Proteomes" id="UP000038830"/>
    </source>
</evidence>
<dbReference type="InterPro" id="IPR012976">
    <property type="entry name" value="NOSIC"/>
</dbReference>
<evidence type="ECO:0000259" key="10">
    <source>
        <dbReference type="PROSITE" id="PS51358"/>
    </source>
</evidence>
<dbReference type="Gene3D" id="1.10.287.4070">
    <property type="match status" value="1"/>
</dbReference>
<dbReference type="Gene3D" id="1.10.246.90">
    <property type="entry name" value="Nop domain"/>
    <property type="match status" value="1"/>
</dbReference>
<sequence>MAIDDLLSDLDSDGDEQVEQVKQVEEGDVELESPPADVQFSSTIEAKIEPILQQIEQFSSQRIDRSKEHDFLISANEISVDVSAEQQELHTLVKNQYAKRFPELQYLIPQPLDYAKVVMTLGNSLDIDAEELSFLGKERILVLTMSALQARESSIPLTQDELDTVVQRCQLLLKLEDLKVKIQQYVSSRLVVFLPNVTAIVGARTAAQFMGLVGGINDLAKTPACNVAGLGNKRTISKSLSQHGVQQQGFLYHSDLIQSVPPALMKQAMRITSGKLVLAARIDLSESIPDGSQGRKWKQEILEKIAKLEEPPEIVATKALPVPVDRKAKKRGGKRYRKLKQKFEQSDLRKAQDRVVFGQREKTVTDAFGEEVGLGMLSSLSRIPQNVNNKAKMSKGMKNRLQNSNGTVNPDNFFNQDFINLPRESDESAKKRVKR</sequence>
<dbReference type="InterPro" id="IPR002687">
    <property type="entry name" value="Nop_dom"/>
</dbReference>
<dbReference type="Pfam" id="PF01798">
    <property type="entry name" value="Nop"/>
    <property type="match status" value="1"/>
</dbReference>
<proteinExistence type="inferred from homology"/>
<keyword evidence="8" id="KW-0687">Ribonucleoprotein</keyword>
<dbReference type="PANTHER" id="PTHR13904:SF0">
    <property type="entry name" value="U4_U6 SMALL NUCLEAR RIBONUCLEOPROTEIN PRP31"/>
    <property type="match status" value="1"/>
</dbReference>
<evidence type="ECO:0000256" key="3">
    <source>
        <dbReference type="ARBA" id="ARBA00022664"/>
    </source>
</evidence>
<organism evidence="11 12">
    <name type="scientific">Cyberlindnera jadinii (strain ATCC 18201 / CBS 1600 / BCRC 20928 / JCM 3617 / NBRC 0987 / NRRL Y-1542)</name>
    <name type="common">Torula yeast</name>
    <name type="synonym">Candida utilis</name>
    <dbReference type="NCBI Taxonomy" id="983966"/>
    <lineage>
        <taxon>Eukaryota</taxon>
        <taxon>Fungi</taxon>
        <taxon>Dikarya</taxon>
        <taxon>Ascomycota</taxon>
        <taxon>Saccharomycotina</taxon>
        <taxon>Saccharomycetes</taxon>
        <taxon>Phaffomycetales</taxon>
        <taxon>Phaffomycetaceae</taxon>
        <taxon>Cyberlindnera</taxon>
    </lineage>
</organism>
<dbReference type="SMART" id="SM00931">
    <property type="entry name" value="NOSIC"/>
    <property type="match status" value="1"/>
</dbReference>
<dbReference type="InterPro" id="IPR019175">
    <property type="entry name" value="Prp31_C"/>
</dbReference>
<dbReference type="SUPFAM" id="SSF89124">
    <property type="entry name" value="Nop domain"/>
    <property type="match status" value="1"/>
</dbReference>
<keyword evidence="5" id="KW-0694">RNA-binding</keyword>
<dbReference type="PANTHER" id="PTHR13904">
    <property type="entry name" value="PRE-MRNA SPLICING FACTOR PRP31"/>
    <property type="match status" value="1"/>
</dbReference>
<dbReference type="GO" id="GO:0003723">
    <property type="term" value="F:RNA binding"/>
    <property type="evidence" value="ECO:0007669"/>
    <property type="project" value="UniProtKB-KW"/>
</dbReference>
<keyword evidence="3" id="KW-0507">mRNA processing</keyword>
<feature type="region of interest" description="Disordered" evidence="9">
    <location>
        <begin position="1"/>
        <end position="32"/>
    </location>
</feature>
<gene>
    <name evidence="11" type="ORF">BN1211_0268</name>
</gene>
<feature type="compositionally biased region" description="Acidic residues" evidence="9">
    <location>
        <begin position="1"/>
        <end position="18"/>
    </location>
</feature>
<dbReference type="AlphaFoldDB" id="A0A0H5BYY4"/>
<evidence type="ECO:0000256" key="4">
    <source>
        <dbReference type="ARBA" id="ARBA00022728"/>
    </source>
</evidence>
<evidence type="ECO:0000256" key="2">
    <source>
        <dbReference type="ARBA" id="ARBA00005572"/>
    </source>
</evidence>
<dbReference type="Proteomes" id="UP000038830">
    <property type="component" value="Unassembled WGS sequence"/>
</dbReference>
<dbReference type="InterPro" id="IPR036070">
    <property type="entry name" value="Nop_dom_sf"/>
</dbReference>
<dbReference type="EMBL" id="CDQK01000001">
    <property type="protein sequence ID" value="CEP20407.1"/>
    <property type="molecule type" value="Genomic_DNA"/>
</dbReference>